<feature type="domain" description="ABC transporter" evidence="5">
    <location>
        <begin position="27"/>
        <end position="251"/>
    </location>
</feature>
<organism evidence="6 7">
    <name type="scientific">Streptococcus sciuri</name>
    <dbReference type="NCBI Taxonomy" id="2973939"/>
    <lineage>
        <taxon>Bacteria</taxon>
        <taxon>Bacillati</taxon>
        <taxon>Bacillota</taxon>
        <taxon>Bacilli</taxon>
        <taxon>Lactobacillales</taxon>
        <taxon>Streptococcaceae</taxon>
        <taxon>Streptococcus</taxon>
    </lineage>
</organism>
<dbReference type="InterPro" id="IPR003439">
    <property type="entry name" value="ABC_transporter-like_ATP-bd"/>
</dbReference>
<dbReference type="RefSeq" id="WP_259137755.1">
    <property type="nucleotide sequence ID" value="NZ_JANUXX010000003.1"/>
</dbReference>
<evidence type="ECO:0000313" key="6">
    <source>
        <dbReference type="EMBL" id="MCS4488044.1"/>
    </source>
</evidence>
<dbReference type="InterPro" id="IPR050683">
    <property type="entry name" value="Bact_Polysacc_Export_ATP-bd"/>
</dbReference>
<dbReference type="PANTHER" id="PTHR46743">
    <property type="entry name" value="TEICHOIC ACIDS EXPORT ATP-BINDING PROTEIN TAGH"/>
    <property type="match status" value="1"/>
</dbReference>
<keyword evidence="2" id="KW-0813">Transport</keyword>
<name>A0ABT2F6H1_9STRE</name>
<evidence type="ECO:0000313" key="7">
    <source>
        <dbReference type="Proteomes" id="UP001206548"/>
    </source>
</evidence>
<dbReference type="Proteomes" id="UP001206548">
    <property type="component" value="Unassembled WGS sequence"/>
</dbReference>
<dbReference type="Pfam" id="PF00005">
    <property type="entry name" value="ABC_tran"/>
    <property type="match status" value="1"/>
</dbReference>
<gene>
    <name evidence="6" type="ORF">NXS10_03570</name>
</gene>
<keyword evidence="7" id="KW-1185">Reference proteome</keyword>
<protein>
    <submittedName>
        <fullName evidence="6">ABC transporter ATP-binding protein</fullName>
    </submittedName>
</protein>
<dbReference type="InterPro" id="IPR015860">
    <property type="entry name" value="ABC_transpr_TagH-like"/>
</dbReference>
<sequence length="407" mass="45841">MNQSKTVVKVEHVSKFFKLPTESTHSLRTAMVNRFRGIKGYREQHVLKDISFEVKEGDFFGIVGRNGSGKSTLLKIISQIYVPEKGSVTVDGKLVSFIELGVGFNPELTGRENVYMNGALLGFSKEEVDTMYDDIVEFAELGDFMNQKLKNYSSGMQVRLAFSVAIKAQGDVLILDEVLAVGDEAFQRKCNDYFMERKKSGKTTILVTHDMSAVKKYCNQAVLIEDGFVKALGNPDDVANQYSVDNAVVYVKEENVADGVKSESNKETLVNNLRVKLLSPMKIQQEDTVQFEISYDVVKDITTYPVFCMTDIDRNIWIYNDNAYDTPTTTKGHKKFTYTCQLIDINDIKLQLQVTILGKEREMLAYADSEMQPLIIVNRTDIARDDFSAIDSAAGLLHRNGQWLIEG</sequence>
<dbReference type="InterPro" id="IPR003593">
    <property type="entry name" value="AAA+_ATPase"/>
</dbReference>
<dbReference type="SUPFAM" id="SSF52540">
    <property type="entry name" value="P-loop containing nucleoside triphosphate hydrolases"/>
    <property type="match status" value="1"/>
</dbReference>
<dbReference type="PROSITE" id="PS00211">
    <property type="entry name" value="ABC_TRANSPORTER_1"/>
    <property type="match status" value="1"/>
</dbReference>
<reference evidence="6 7" key="1">
    <citation type="journal article" date="2023" name="Int. J. Syst. Evol. Microbiol.">
        <title>Streptococcus sciuri sp. nov., Staphylococcus marylandisciuri sp. nov. and Staphylococcus americanisciuri sp. nov., isolated from faeces of eastern grey squirrel (Sciurus carolinensis).</title>
        <authorList>
            <person name="Volokhov D.V."/>
            <person name="Zagorodnyaya T.A."/>
            <person name="Furtak V.A."/>
            <person name="Nattanmai G."/>
            <person name="Randall L."/>
            <person name="Jose S."/>
            <person name="Gao Y."/>
            <person name="Eisenberg T."/>
            <person name="Delmonte P."/>
            <person name="Blom J."/>
            <person name="Mitchell K.K."/>
        </authorList>
    </citation>
    <scope>NUCLEOTIDE SEQUENCE [LARGE SCALE GENOMIC DNA]</scope>
    <source>
        <strain evidence="6 7">SQ9-PEA</strain>
    </source>
</reference>
<dbReference type="Gene3D" id="3.40.50.300">
    <property type="entry name" value="P-loop containing nucleotide triphosphate hydrolases"/>
    <property type="match status" value="1"/>
</dbReference>
<comment type="caution">
    <text evidence="6">The sequence shown here is derived from an EMBL/GenBank/DDBJ whole genome shotgun (WGS) entry which is preliminary data.</text>
</comment>
<evidence type="ECO:0000256" key="1">
    <source>
        <dbReference type="ARBA" id="ARBA00005417"/>
    </source>
</evidence>
<dbReference type="EMBL" id="JANUXX010000003">
    <property type="protein sequence ID" value="MCS4488044.1"/>
    <property type="molecule type" value="Genomic_DNA"/>
</dbReference>
<dbReference type="CDD" id="cd03220">
    <property type="entry name" value="ABC_KpsT_Wzt"/>
    <property type="match status" value="1"/>
</dbReference>
<dbReference type="InterPro" id="IPR027417">
    <property type="entry name" value="P-loop_NTPase"/>
</dbReference>
<dbReference type="PANTHER" id="PTHR46743:SF2">
    <property type="entry name" value="TEICHOIC ACIDS EXPORT ATP-BINDING PROTEIN TAGH"/>
    <property type="match status" value="1"/>
</dbReference>
<keyword evidence="4 6" id="KW-0067">ATP-binding</keyword>
<dbReference type="SMART" id="SM00382">
    <property type="entry name" value="AAA"/>
    <property type="match status" value="1"/>
</dbReference>
<evidence type="ECO:0000256" key="3">
    <source>
        <dbReference type="ARBA" id="ARBA00022741"/>
    </source>
</evidence>
<dbReference type="PROSITE" id="PS50893">
    <property type="entry name" value="ABC_TRANSPORTER_2"/>
    <property type="match status" value="1"/>
</dbReference>
<proteinExistence type="inferred from homology"/>
<evidence type="ECO:0000259" key="5">
    <source>
        <dbReference type="PROSITE" id="PS50893"/>
    </source>
</evidence>
<evidence type="ECO:0000256" key="4">
    <source>
        <dbReference type="ARBA" id="ARBA00022840"/>
    </source>
</evidence>
<keyword evidence="3" id="KW-0547">Nucleotide-binding</keyword>
<dbReference type="GO" id="GO:0005524">
    <property type="term" value="F:ATP binding"/>
    <property type="evidence" value="ECO:0007669"/>
    <property type="project" value="UniProtKB-KW"/>
</dbReference>
<accession>A0ABT2F6H1</accession>
<comment type="similarity">
    <text evidence="1">Belongs to the ABC transporter superfamily.</text>
</comment>
<evidence type="ECO:0000256" key="2">
    <source>
        <dbReference type="ARBA" id="ARBA00022448"/>
    </source>
</evidence>
<dbReference type="InterPro" id="IPR017871">
    <property type="entry name" value="ABC_transporter-like_CS"/>
</dbReference>